<name>A0A6I1FKC3_9BACI</name>
<dbReference type="Proteomes" id="UP000429595">
    <property type="component" value="Unassembled WGS sequence"/>
</dbReference>
<protein>
    <recommendedName>
        <fullName evidence="4">Transposase</fullName>
    </recommendedName>
</protein>
<reference evidence="2 3" key="1">
    <citation type="submission" date="2019-10" db="EMBL/GenBank/DDBJ databases">
        <title>Bacillus aerolatum sp. nov., isolated from bioaerosol of sport playgrounds.</title>
        <authorList>
            <person name="Chen P."/>
            <person name="Zhang G."/>
        </authorList>
    </citation>
    <scope>NUCLEOTIDE SEQUENCE [LARGE SCALE GENOMIC DNA]</scope>
    <source>
        <strain evidence="2 3">CX253</strain>
    </source>
</reference>
<evidence type="ECO:0000256" key="1">
    <source>
        <dbReference type="SAM" id="MobiDB-lite"/>
    </source>
</evidence>
<evidence type="ECO:0000313" key="2">
    <source>
        <dbReference type="EMBL" id="KAB7709168.1"/>
    </source>
</evidence>
<sequence length="213" mass="24353">MIPFIYLVTDLSERESPLQFVICGYPPSKNRTLGKGNVGLDIGTASLAVSSLAKVSLMNLAEQVKEMSNEIRLIQRKMDRSKRAMNPNNYQTDGTIKKGRKTWNDPNRYQLLRSRLKELHRKQAAVGKLSHRTLANLLLTLGATLYTETMNFKALQKRKKETEISEKTGKFKRKKRFGKTLGHRAPAMFITILEEKVKRHGGSFIRVNTMEMK</sequence>
<evidence type="ECO:0000313" key="3">
    <source>
        <dbReference type="Proteomes" id="UP000429595"/>
    </source>
</evidence>
<accession>A0A6I1FKC3</accession>
<gene>
    <name evidence="2" type="ORF">F9802_03420</name>
</gene>
<dbReference type="EMBL" id="WEIO01000001">
    <property type="protein sequence ID" value="KAB7709168.1"/>
    <property type="molecule type" value="Genomic_DNA"/>
</dbReference>
<feature type="region of interest" description="Disordered" evidence="1">
    <location>
        <begin position="79"/>
        <end position="99"/>
    </location>
</feature>
<keyword evidence="3" id="KW-1185">Reference proteome</keyword>
<dbReference type="RefSeq" id="WP_152149695.1">
    <property type="nucleotide sequence ID" value="NZ_WEIO01000001.1"/>
</dbReference>
<organism evidence="2 3">
    <name type="scientific">Bacillus aerolatus</name>
    <dbReference type="NCBI Taxonomy" id="2653354"/>
    <lineage>
        <taxon>Bacteria</taxon>
        <taxon>Bacillati</taxon>
        <taxon>Bacillota</taxon>
        <taxon>Bacilli</taxon>
        <taxon>Bacillales</taxon>
        <taxon>Bacillaceae</taxon>
        <taxon>Bacillus</taxon>
    </lineage>
</organism>
<dbReference type="AlphaFoldDB" id="A0A6I1FKC3"/>
<comment type="caution">
    <text evidence="2">The sequence shown here is derived from an EMBL/GenBank/DDBJ whole genome shotgun (WGS) entry which is preliminary data.</text>
</comment>
<evidence type="ECO:0008006" key="4">
    <source>
        <dbReference type="Google" id="ProtNLM"/>
    </source>
</evidence>
<proteinExistence type="predicted"/>